<dbReference type="PANTHER" id="PTHR43434">
    <property type="entry name" value="PHOSPHOGLYCOLATE PHOSPHATASE"/>
    <property type="match status" value="1"/>
</dbReference>
<dbReference type="Pfam" id="PF00702">
    <property type="entry name" value="Hydrolase"/>
    <property type="match status" value="1"/>
</dbReference>
<dbReference type="GO" id="GO:0008967">
    <property type="term" value="F:phosphoglycolate phosphatase activity"/>
    <property type="evidence" value="ECO:0007669"/>
    <property type="project" value="TreeGrafter"/>
</dbReference>
<dbReference type="GO" id="GO:0005829">
    <property type="term" value="C:cytosol"/>
    <property type="evidence" value="ECO:0007669"/>
    <property type="project" value="TreeGrafter"/>
</dbReference>
<dbReference type="RefSeq" id="WP_164338039.1">
    <property type="nucleotide sequence ID" value="NZ_JAAGMD010000264.1"/>
</dbReference>
<dbReference type="InterPro" id="IPR036412">
    <property type="entry name" value="HAD-like_sf"/>
</dbReference>
<dbReference type="PANTHER" id="PTHR43434:SF1">
    <property type="entry name" value="PHOSPHOGLYCOLATE PHOSPHATASE"/>
    <property type="match status" value="1"/>
</dbReference>
<name>A0A6G3QSK1_9ACTN</name>
<proteinExistence type="predicted"/>
<keyword evidence="1" id="KW-0378">Hydrolase</keyword>
<gene>
    <name evidence="1" type="ORF">G3I53_09680</name>
</gene>
<dbReference type="Gene3D" id="3.40.50.1000">
    <property type="entry name" value="HAD superfamily/HAD-like"/>
    <property type="match status" value="1"/>
</dbReference>
<dbReference type="EMBL" id="JAAGMD010000264">
    <property type="protein sequence ID" value="NEA86302.1"/>
    <property type="molecule type" value="Genomic_DNA"/>
</dbReference>
<dbReference type="SUPFAM" id="SSF56784">
    <property type="entry name" value="HAD-like"/>
    <property type="match status" value="1"/>
</dbReference>
<accession>A0A6G3QSK1</accession>
<reference evidence="1" key="1">
    <citation type="submission" date="2020-01" db="EMBL/GenBank/DDBJ databases">
        <title>Insect and environment-associated Actinomycetes.</title>
        <authorList>
            <person name="Currrie C."/>
            <person name="Chevrette M."/>
            <person name="Carlson C."/>
            <person name="Stubbendieck R."/>
            <person name="Wendt-Pienkowski E."/>
        </authorList>
    </citation>
    <scope>NUCLEOTIDE SEQUENCE</scope>
    <source>
        <strain evidence="1">SID14436</strain>
    </source>
</reference>
<organism evidence="1">
    <name type="scientific">Streptomyces sp. SID14436</name>
    <dbReference type="NCBI Taxonomy" id="2706070"/>
    <lineage>
        <taxon>Bacteria</taxon>
        <taxon>Bacillati</taxon>
        <taxon>Actinomycetota</taxon>
        <taxon>Actinomycetes</taxon>
        <taxon>Kitasatosporales</taxon>
        <taxon>Streptomycetaceae</taxon>
        <taxon>Streptomyces</taxon>
    </lineage>
</organism>
<evidence type="ECO:0000313" key="1">
    <source>
        <dbReference type="EMBL" id="NEA86302.1"/>
    </source>
</evidence>
<dbReference type="GO" id="GO:0006281">
    <property type="term" value="P:DNA repair"/>
    <property type="evidence" value="ECO:0007669"/>
    <property type="project" value="TreeGrafter"/>
</dbReference>
<sequence>MTSTLPGVGDRARSTALPALLAGTEAVLLDFDGPVCDLFGPVPTAHVAAEIKTMARRHWGRLDREVEDCHDSHGILPRLGDMADKHRPEHLTRAPLRLAHEIVTRYEYEAVRTARPTPLAGELLREFRRSGLPVVVVTNNAAGPVRDYLARQGLAGHVAGVCGRDPDEPRRMKPDPYLVDCALELLGGPDRTRVLLIGDQVTDLEAARRAGVRFLACTGDRDKRRRMAGLGADGAVASLGPVTRAARRLPVR</sequence>
<protein>
    <submittedName>
        <fullName evidence="1">HAD family hydrolase</fullName>
    </submittedName>
</protein>
<comment type="caution">
    <text evidence="1">The sequence shown here is derived from an EMBL/GenBank/DDBJ whole genome shotgun (WGS) entry which is preliminary data.</text>
</comment>
<dbReference type="AlphaFoldDB" id="A0A6G3QSK1"/>
<dbReference type="InterPro" id="IPR023214">
    <property type="entry name" value="HAD_sf"/>
</dbReference>
<dbReference type="InterPro" id="IPR050155">
    <property type="entry name" value="HAD-like_hydrolase_sf"/>
</dbReference>